<sequence length="478" mass="51499">MTATTTPNLLVLHCHDLGRFLGAYEVPTVVSPHLDALAAESVLFETAFATAPHCSPARASLFTGTYPQTNGVLGLTHDPFGWDLNDPSSHLAHRLRTVGYRTELVGVHHESRVLPDDVVAARLGFDRVRTGGDRDVVVERTADALDRAAATGRPFYLQVGFHEPHRTPSHADRPGVMGFLGETVRPDDSLGHTVPPYLRDDPGAREEIAELQGAVRHMDEGVGSVLARLDALGLREDTVVVFTTDHGLALPRAKCTLYDPGVEVALIMRVPGRAGWSGRRVPDQASHVDVLPTLLELLGLPSPGDLPGHSLVPVVETGAPTRTYTFGQLNHHIYYDPKRSVRSAGHKLIVNFSNAPLAMDPTQSWVHRSLPADLRGPSVASSTAVELYDLAQDPHETRNVVADPAYGAVLLEMAGALLAWMSETGDHLLTADPLSDRHREALAFLARATPPPQPPADPGRSGVTAGPAAVRERERETA</sequence>
<protein>
    <submittedName>
        <fullName evidence="5">Sulfatase</fullName>
    </submittedName>
</protein>
<feature type="domain" description="Sulfatase N-terminal" evidence="4">
    <location>
        <begin position="10"/>
        <end position="299"/>
    </location>
</feature>
<evidence type="ECO:0000256" key="1">
    <source>
        <dbReference type="ARBA" id="ARBA00022723"/>
    </source>
</evidence>
<dbReference type="InterPro" id="IPR017850">
    <property type="entry name" value="Alkaline_phosphatase_core_sf"/>
</dbReference>
<organism evidence="5 6">
    <name type="scientific">Streptomyces poriferorum</name>
    <dbReference type="NCBI Taxonomy" id="2798799"/>
    <lineage>
        <taxon>Bacteria</taxon>
        <taxon>Bacillati</taxon>
        <taxon>Actinomycetota</taxon>
        <taxon>Actinomycetes</taxon>
        <taxon>Kitasatosporales</taxon>
        <taxon>Streptomycetaceae</taxon>
        <taxon>Streptomyces</taxon>
    </lineage>
</organism>
<dbReference type="SUPFAM" id="SSF53649">
    <property type="entry name" value="Alkaline phosphatase-like"/>
    <property type="match status" value="1"/>
</dbReference>
<dbReference type="Pfam" id="PF00884">
    <property type="entry name" value="Sulfatase"/>
    <property type="match status" value="1"/>
</dbReference>
<evidence type="ECO:0000313" key="6">
    <source>
        <dbReference type="Proteomes" id="UP001235744"/>
    </source>
</evidence>
<keyword evidence="6" id="KW-1185">Reference proteome</keyword>
<keyword evidence="1" id="KW-0479">Metal-binding</keyword>
<name>A0ABY9ILX8_9ACTN</name>
<evidence type="ECO:0000313" key="5">
    <source>
        <dbReference type="EMBL" id="WLQ55257.1"/>
    </source>
</evidence>
<evidence type="ECO:0000259" key="4">
    <source>
        <dbReference type="Pfam" id="PF00884"/>
    </source>
</evidence>
<dbReference type="Proteomes" id="UP001235744">
    <property type="component" value="Chromosome"/>
</dbReference>
<feature type="region of interest" description="Disordered" evidence="3">
    <location>
        <begin position="447"/>
        <end position="478"/>
    </location>
</feature>
<evidence type="ECO:0000256" key="3">
    <source>
        <dbReference type="SAM" id="MobiDB-lite"/>
    </source>
</evidence>
<reference evidence="5 6" key="1">
    <citation type="submission" date="2023-03" db="EMBL/GenBank/DDBJ databases">
        <title>Isolation and description of six Streptomyces strains from soil environments, able to metabolize different microbial glucans.</title>
        <authorList>
            <person name="Widen T."/>
            <person name="Larsbrink J."/>
        </authorList>
    </citation>
    <scope>NUCLEOTIDE SEQUENCE [LARGE SCALE GENOMIC DNA]</scope>
    <source>
        <strain evidence="5 6">Alt2</strain>
    </source>
</reference>
<evidence type="ECO:0000256" key="2">
    <source>
        <dbReference type="ARBA" id="ARBA00022801"/>
    </source>
</evidence>
<dbReference type="EMBL" id="CP120988">
    <property type="protein sequence ID" value="WLQ55257.1"/>
    <property type="molecule type" value="Genomic_DNA"/>
</dbReference>
<proteinExistence type="predicted"/>
<gene>
    <name evidence="5" type="ORF">P8A19_07295</name>
</gene>
<keyword evidence="2" id="KW-0378">Hydrolase</keyword>
<dbReference type="CDD" id="cd16027">
    <property type="entry name" value="SGSH"/>
    <property type="match status" value="1"/>
</dbReference>
<dbReference type="PANTHER" id="PTHR45953:SF1">
    <property type="entry name" value="IDURONATE 2-SULFATASE"/>
    <property type="match status" value="1"/>
</dbReference>
<dbReference type="Gene3D" id="3.40.720.10">
    <property type="entry name" value="Alkaline Phosphatase, subunit A"/>
    <property type="match status" value="1"/>
</dbReference>
<dbReference type="PANTHER" id="PTHR45953">
    <property type="entry name" value="IDURONATE 2-SULFATASE"/>
    <property type="match status" value="1"/>
</dbReference>
<accession>A0ABY9ILX8</accession>
<dbReference type="InterPro" id="IPR000917">
    <property type="entry name" value="Sulfatase_N"/>
</dbReference>
<dbReference type="RefSeq" id="WP_306106071.1">
    <property type="nucleotide sequence ID" value="NZ_CP120988.1"/>
</dbReference>